<keyword evidence="1" id="KW-0805">Transcription regulation</keyword>
<dbReference type="InterPro" id="IPR010982">
    <property type="entry name" value="Lambda_DNA-bd_dom_sf"/>
</dbReference>
<feature type="domain" description="HTH lacI-type" evidence="5">
    <location>
        <begin position="16"/>
        <end position="70"/>
    </location>
</feature>
<dbReference type="InterPro" id="IPR000843">
    <property type="entry name" value="HTH_LacI"/>
</dbReference>
<dbReference type="InterPro" id="IPR046335">
    <property type="entry name" value="LacI/GalR-like_sensor"/>
</dbReference>
<comment type="caution">
    <text evidence="6">The sequence shown here is derived from an EMBL/GenBank/DDBJ whole genome shotgun (WGS) entry which is preliminary data.</text>
</comment>
<dbReference type="EMBL" id="BAABJR010000009">
    <property type="protein sequence ID" value="GAA5210963.1"/>
    <property type="molecule type" value="Genomic_DNA"/>
</dbReference>
<keyword evidence="3" id="KW-0804">Transcription</keyword>
<evidence type="ECO:0000313" key="6">
    <source>
        <dbReference type="EMBL" id="GAA5210963.1"/>
    </source>
</evidence>
<gene>
    <name evidence="6" type="ORF">GCM10023323_40710</name>
</gene>
<feature type="region of interest" description="Disordered" evidence="4">
    <location>
        <begin position="349"/>
        <end position="370"/>
    </location>
</feature>
<evidence type="ECO:0000259" key="5">
    <source>
        <dbReference type="PROSITE" id="PS50932"/>
    </source>
</evidence>
<keyword evidence="7" id="KW-1185">Reference proteome</keyword>
<dbReference type="InterPro" id="IPR028082">
    <property type="entry name" value="Peripla_BP_I"/>
</dbReference>
<dbReference type="Pfam" id="PF00356">
    <property type="entry name" value="LacI"/>
    <property type="match status" value="1"/>
</dbReference>
<dbReference type="PROSITE" id="PS00356">
    <property type="entry name" value="HTH_LACI_1"/>
    <property type="match status" value="1"/>
</dbReference>
<evidence type="ECO:0000313" key="7">
    <source>
        <dbReference type="Proteomes" id="UP001499878"/>
    </source>
</evidence>
<organism evidence="6 7">
    <name type="scientific">Streptomyces thinghirensis</name>
    <dbReference type="NCBI Taxonomy" id="551547"/>
    <lineage>
        <taxon>Bacteria</taxon>
        <taxon>Bacillati</taxon>
        <taxon>Actinomycetota</taxon>
        <taxon>Actinomycetes</taxon>
        <taxon>Kitasatosporales</taxon>
        <taxon>Streptomycetaceae</taxon>
        <taxon>Streptomyces</taxon>
    </lineage>
</organism>
<dbReference type="CDD" id="cd01392">
    <property type="entry name" value="HTH_LacI"/>
    <property type="match status" value="1"/>
</dbReference>
<evidence type="ECO:0000256" key="2">
    <source>
        <dbReference type="ARBA" id="ARBA00023125"/>
    </source>
</evidence>
<dbReference type="RefSeq" id="WP_345632308.1">
    <property type="nucleotide sequence ID" value="NZ_BAABJR010000009.1"/>
</dbReference>
<evidence type="ECO:0000256" key="4">
    <source>
        <dbReference type="SAM" id="MobiDB-lite"/>
    </source>
</evidence>
<dbReference type="PANTHER" id="PTHR30146:SF153">
    <property type="entry name" value="LACTOSE OPERON REPRESSOR"/>
    <property type="match status" value="1"/>
</dbReference>
<keyword evidence="2 6" id="KW-0238">DNA-binding</keyword>
<dbReference type="Gene3D" id="1.10.260.40">
    <property type="entry name" value="lambda repressor-like DNA-binding domains"/>
    <property type="match status" value="1"/>
</dbReference>
<sequence>MSRKGATGPDESGKRATVKEVAARAGVSTATVSRVMGGTYPVAEATRLRVQQAARELDYVLNASARGLRSTTSNTVAFVVADVKGPFFSLIADGVEQQATAEGRLCLVCTTHNDPDRELAVIKLLREQRAEAIILVGGAVQTPEYTERMVKLAHSLDAEGSRLVLCGRPSLGPDVPETVVEYDNEGGAFAMTSHLLSMGHERIALIGVGDHTTAAQRVRGYHRALEARGVPFAPELVLRGDHRREEGYQATRELLRRKEQFTALFAVTDIIAAGAMKALREAGVRVPEDVSLVGYDDIPLSQDLTPELTTVHVPHEELGRTSVRLALNREQNPVQHVTLGTHVVVRQSAGAATSWHDDGGTGATGGHSPQ</sequence>
<dbReference type="Pfam" id="PF13377">
    <property type="entry name" value="Peripla_BP_3"/>
    <property type="match status" value="1"/>
</dbReference>
<protein>
    <submittedName>
        <fullName evidence="6">LacI family DNA-binding transcriptional regulator</fullName>
    </submittedName>
</protein>
<proteinExistence type="predicted"/>
<reference evidence="7" key="1">
    <citation type="journal article" date="2019" name="Int. J. Syst. Evol. Microbiol.">
        <title>The Global Catalogue of Microorganisms (GCM) 10K type strain sequencing project: providing services to taxonomists for standard genome sequencing and annotation.</title>
        <authorList>
            <consortium name="The Broad Institute Genomics Platform"/>
            <consortium name="The Broad Institute Genome Sequencing Center for Infectious Disease"/>
            <person name="Wu L."/>
            <person name="Ma J."/>
        </authorList>
    </citation>
    <scope>NUCLEOTIDE SEQUENCE [LARGE SCALE GENOMIC DNA]</scope>
    <source>
        <strain evidence="7">JCM 18306</strain>
    </source>
</reference>
<dbReference type="SUPFAM" id="SSF47413">
    <property type="entry name" value="lambda repressor-like DNA-binding domains"/>
    <property type="match status" value="1"/>
</dbReference>
<dbReference type="SMART" id="SM00354">
    <property type="entry name" value="HTH_LACI"/>
    <property type="match status" value="1"/>
</dbReference>
<dbReference type="CDD" id="cd06267">
    <property type="entry name" value="PBP1_LacI_sugar_binding-like"/>
    <property type="match status" value="1"/>
</dbReference>
<evidence type="ECO:0000256" key="3">
    <source>
        <dbReference type="ARBA" id="ARBA00023163"/>
    </source>
</evidence>
<dbReference type="Gene3D" id="3.40.50.2300">
    <property type="match status" value="2"/>
</dbReference>
<dbReference type="GO" id="GO:0003677">
    <property type="term" value="F:DNA binding"/>
    <property type="evidence" value="ECO:0007669"/>
    <property type="project" value="UniProtKB-KW"/>
</dbReference>
<accession>A0ABP9T8P6</accession>
<feature type="compositionally biased region" description="Gly residues" evidence="4">
    <location>
        <begin position="360"/>
        <end position="370"/>
    </location>
</feature>
<dbReference type="SUPFAM" id="SSF53822">
    <property type="entry name" value="Periplasmic binding protein-like I"/>
    <property type="match status" value="1"/>
</dbReference>
<dbReference type="Proteomes" id="UP001499878">
    <property type="component" value="Unassembled WGS sequence"/>
</dbReference>
<dbReference type="PANTHER" id="PTHR30146">
    <property type="entry name" value="LACI-RELATED TRANSCRIPTIONAL REPRESSOR"/>
    <property type="match status" value="1"/>
</dbReference>
<name>A0ABP9T8P6_9ACTN</name>
<dbReference type="PROSITE" id="PS50932">
    <property type="entry name" value="HTH_LACI_2"/>
    <property type="match status" value="1"/>
</dbReference>
<evidence type="ECO:0000256" key="1">
    <source>
        <dbReference type="ARBA" id="ARBA00023015"/>
    </source>
</evidence>